<dbReference type="EC" id="3.1.3.73" evidence="2"/>
<feature type="coiled-coil region" evidence="1">
    <location>
        <begin position="104"/>
        <end position="135"/>
    </location>
</feature>
<dbReference type="AlphaFoldDB" id="B0E5N4"/>
<dbReference type="InterPro" id="IPR029033">
    <property type="entry name" value="His_PPase_superfam"/>
</dbReference>
<evidence type="ECO:0000256" key="1">
    <source>
        <dbReference type="SAM" id="Coils"/>
    </source>
</evidence>
<dbReference type="GO" id="GO:0043755">
    <property type="term" value="F:alpha-ribazole phosphatase activity"/>
    <property type="evidence" value="ECO:0007669"/>
    <property type="project" value="UniProtKB-EC"/>
</dbReference>
<keyword evidence="1" id="KW-0175">Coiled coil</keyword>
<dbReference type="PANTHER" id="PTHR16469:SF27">
    <property type="entry name" value="UBIQUITIN-ASSOCIATED AND SH3 DOMAIN-CONTAINING BA-RELATED"/>
    <property type="match status" value="1"/>
</dbReference>
<dbReference type="SUPFAM" id="SSF53254">
    <property type="entry name" value="Phosphoglycerate mutase-like"/>
    <property type="match status" value="1"/>
</dbReference>
<gene>
    <name evidence="2" type="ORF">EDI_145270</name>
</gene>
<dbReference type="VEuPathDB" id="AmoebaDB:EDI_145270"/>
<reference evidence="3" key="1">
    <citation type="submission" date="2007-12" db="EMBL/GenBank/DDBJ databases">
        <title>Annotation of Entamoeba dispar SAW760.</title>
        <authorList>
            <person name="Lorenzi H."/>
            <person name="Inman J."/>
            <person name="Schobel S."/>
            <person name="Amedeo P."/>
            <person name="Caler E."/>
        </authorList>
    </citation>
    <scope>NUCLEOTIDE SEQUENCE [LARGE SCALE GENOMIC DNA]</scope>
    <source>
        <strain evidence="3">ATCC PRA-260 / SAW760</strain>
    </source>
</reference>
<dbReference type="Pfam" id="PF00300">
    <property type="entry name" value="His_Phos_1"/>
    <property type="match status" value="1"/>
</dbReference>
<keyword evidence="2" id="KW-0378">Hydrolase</keyword>
<name>B0E5N4_ENTDS</name>
<evidence type="ECO:0000313" key="3">
    <source>
        <dbReference type="Proteomes" id="UP000008076"/>
    </source>
</evidence>
<dbReference type="RefSeq" id="XP_001733710.1">
    <property type="nucleotide sequence ID" value="XM_001733658.1"/>
</dbReference>
<accession>B0E5N4</accession>
<dbReference type="Proteomes" id="UP000008076">
    <property type="component" value="Unassembled WGS sequence"/>
</dbReference>
<dbReference type="GeneID" id="5878590"/>
<protein>
    <submittedName>
        <fullName evidence="2">Phosphoglycerate mutase, putative</fullName>
        <ecNumber evidence="2">3.1.3.73</ecNumber>
    </submittedName>
</protein>
<evidence type="ECO:0000313" key="2">
    <source>
        <dbReference type="EMBL" id="EDR30164.1"/>
    </source>
</evidence>
<dbReference type="PANTHER" id="PTHR16469">
    <property type="entry name" value="UBIQUITIN-ASSOCIATED AND SH3 DOMAIN-CONTAINING BA-RELATED"/>
    <property type="match status" value="1"/>
</dbReference>
<dbReference type="eggNOG" id="KOG3734">
    <property type="taxonomic scope" value="Eukaryota"/>
</dbReference>
<proteinExistence type="predicted"/>
<dbReference type="InterPro" id="IPR013078">
    <property type="entry name" value="His_Pase_superF_clade-1"/>
</dbReference>
<dbReference type="InterPro" id="IPR051710">
    <property type="entry name" value="Phosphatase_SH3-domain"/>
</dbReference>
<dbReference type="Gene3D" id="3.40.50.1240">
    <property type="entry name" value="Phosphoglycerate mutase-like"/>
    <property type="match status" value="1"/>
</dbReference>
<organism evidence="3">
    <name type="scientific">Entamoeba dispar (strain ATCC PRA-260 / SAW760)</name>
    <dbReference type="NCBI Taxonomy" id="370354"/>
    <lineage>
        <taxon>Eukaryota</taxon>
        <taxon>Amoebozoa</taxon>
        <taxon>Evosea</taxon>
        <taxon>Archamoebae</taxon>
        <taxon>Mastigamoebida</taxon>
        <taxon>Entamoebidae</taxon>
        <taxon>Entamoeba</taxon>
    </lineage>
</organism>
<dbReference type="KEGG" id="edi:EDI_145270"/>
<sequence length="369" mass="43789">MEEYHNITKGYENPRGIVIYINMNERDELKEEIKCINSKEYDKVIKGFKEIIKDKEIEHYEIIGEYIDLMNGQKEKMKGKKGITMLFTFDCNDTHDQLPKISIIKEEKEGNEDISEEYDKLINNLQELHNEYTNQPKLFIVRHAVRHDYIDLKWVPTAQYPHDPPLHNDGIKQAEEVGRRMRHEKIDIIVSSPYLRATGTAREIAKYNNMKYEIEPGASEFLSKVNRQKVPEFDPVKYKDPYYDDQYQPVIKEVVLETWEEIQQRAFKTILELTKRYKRVCFVTHRSTQQAFMSKLMGRTIKDNYAFTSVCMFKPIETSPFFIPQRMNSYYHLKTFVETPVHNPNYYIEGNYKDMIRGDDGKILPSGYV</sequence>
<dbReference type="CDD" id="cd07067">
    <property type="entry name" value="HP_PGM_like"/>
    <property type="match status" value="1"/>
</dbReference>
<keyword evidence="3" id="KW-1185">Reference proteome</keyword>
<dbReference type="OMA" id="KDMIRGD"/>
<dbReference type="OrthoDB" id="414418at2759"/>
<dbReference type="EMBL" id="DS547822">
    <property type="protein sequence ID" value="EDR30164.1"/>
    <property type="molecule type" value="Genomic_DNA"/>
</dbReference>